<proteinExistence type="predicted"/>
<evidence type="ECO:0000313" key="1">
    <source>
        <dbReference type="EMBL" id="KKK40728.1"/>
    </source>
</evidence>
<sequence length="171" mass="20890">YYRDLIPITEDRIEVLEEKLAKIYIQIETLAKPINEARNEFNKQREVLRKAYLLQNRNRLNKTIRDYTNGKDIYMPTITTNDEKELWNNAMEIQLANKTDMDDMNDELLFELWDKIMEKLKNWINTHKRDYKREDAMKAFRELDVSMYGLTDIENPPVVYKKYSYNEKYWE</sequence>
<accession>A0A0F8V845</accession>
<protein>
    <submittedName>
        <fullName evidence="1">Uncharacterized protein</fullName>
    </submittedName>
</protein>
<feature type="non-terminal residue" evidence="1">
    <location>
        <position position="1"/>
    </location>
</feature>
<gene>
    <name evidence="1" type="ORF">LCGC14_2981010</name>
</gene>
<dbReference type="EMBL" id="LAZR01070453">
    <property type="protein sequence ID" value="KKK40728.1"/>
    <property type="molecule type" value="Genomic_DNA"/>
</dbReference>
<reference evidence="1" key="1">
    <citation type="journal article" date="2015" name="Nature">
        <title>Complex archaea that bridge the gap between prokaryotes and eukaryotes.</title>
        <authorList>
            <person name="Spang A."/>
            <person name="Saw J.H."/>
            <person name="Jorgensen S.L."/>
            <person name="Zaremba-Niedzwiedzka K."/>
            <person name="Martijn J."/>
            <person name="Lind A.E."/>
            <person name="van Eijk R."/>
            <person name="Schleper C."/>
            <person name="Guy L."/>
            <person name="Ettema T.J."/>
        </authorList>
    </citation>
    <scope>NUCLEOTIDE SEQUENCE</scope>
</reference>
<organism evidence="1">
    <name type="scientific">marine sediment metagenome</name>
    <dbReference type="NCBI Taxonomy" id="412755"/>
    <lineage>
        <taxon>unclassified sequences</taxon>
        <taxon>metagenomes</taxon>
        <taxon>ecological metagenomes</taxon>
    </lineage>
</organism>
<comment type="caution">
    <text evidence="1">The sequence shown here is derived from an EMBL/GenBank/DDBJ whole genome shotgun (WGS) entry which is preliminary data.</text>
</comment>
<dbReference type="AlphaFoldDB" id="A0A0F8V845"/>
<name>A0A0F8V845_9ZZZZ</name>